<evidence type="ECO:0000313" key="2">
    <source>
        <dbReference type="EMBL" id="AZU98771.1"/>
    </source>
</evidence>
<keyword evidence="3" id="KW-1185">Reference proteome</keyword>
<keyword evidence="1" id="KW-1133">Transmembrane helix</keyword>
<dbReference type="Proteomes" id="UP000287416">
    <property type="component" value="Segment"/>
</dbReference>
<dbReference type="KEGG" id="vg:55811569"/>
<feature type="transmembrane region" description="Helical" evidence="1">
    <location>
        <begin position="6"/>
        <end position="23"/>
    </location>
</feature>
<proteinExistence type="predicted"/>
<reference evidence="2 3" key="1">
    <citation type="submission" date="2018-12" db="EMBL/GenBank/DDBJ databases">
        <title>Successful treatment of antibiotic resistant microbial bone infection with bacteriophages.</title>
        <authorList>
            <person name="Nir-Paz R."/>
            <person name="Gelman D."/>
            <person name="Khouri A."/>
            <person name="Sisson B.M."/>
            <person name="Fackler J."/>
            <person name="Oren S.A."/>
            <person name="Khalifa L."/>
            <person name="Rimon A."/>
            <person name="Glazer S.C."/>
            <person name="Moses A.E."/>
            <person name="Yoram W."/>
            <person name="Schooley R.T."/>
            <person name="Hazan R."/>
        </authorList>
    </citation>
    <scope>NUCLEOTIDE SEQUENCE [LARGE SCALE GENOMIC DNA]</scope>
</reference>
<organism evidence="2 3">
    <name type="scientific">Acinetobacter phage AbTZA1</name>
    <dbReference type="NCBI Taxonomy" id="2500827"/>
    <lineage>
        <taxon>Viruses</taxon>
        <taxon>Duplodnaviria</taxon>
        <taxon>Heunggongvirae</taxon>
        <taxon>Uroviricota</taxon>
        <taxon>Caudoviricetes</taxon>
        <taxon>Pantevenvirales</taxon>
        <taxon>Straboviridae</taxon>
        <taxon>Twarogvirinae</taxon>
        <taxon>Hadassahvirus</taxon>
        <taxon>Hadassahvirus azbtza1</taxon>
    </lineage>
</organism>
<name>A0A3T0IHA9_9CAUD</name>
<feature type="transmembrane region" description="Helical" evidence="1">
    <location>
        <begin position="30"/>
        <end position="51"/>
    </location>
</feature>
<evidence type="ECO:0000256" key="1">
    <source>
        <dbReference type="SAM" id="Phobius"/>
    </source>
</evidence>
<dbReference type="RefSeq" id="YP_009882273.1">
    <property type="nucleotide sequence ID" value="NC_049445.1"/>
</dbReference>
<accession>A0A3T0IHA9</accession>
<dbReference type="EMBL" id="MK278860">
    <property type="protein sequence ID" value="AZU98771.1"/>
    <property type="molecule type" value="Genomic_DNA"/>
</dbReference>
<protein>
    <submittedName>
        <fullName evidence="2">Uncharacterized protein</fullName>
    </submittedName>
</protein>
<keyword evidence="1" id="KW-0472">Membrane</keyword>
<dbReference type="GeneID" id="55811569"/>
<sequence length="52" mass="5677">MFDAFPVIVGMFVGLFLIIDACLQLKNAKTVAVELIVGTILLILASTLLWLK</sequence>
<evidence type="ECO:0000313" key="3">
    <source>
        <dbReference type="Proteomes" id="UP000287416"/>
    </source>
</evidence>
<keyword evidence="1" id="KW-0812">Transmembrane</keyword>